<name>A0A1M5MAP2_9RHOB</name>
<evidence type="ECO:0000313" key="3">
    <source>
        <dbReference type="Proteomes" id="UP000184074"/>
    </source>
</evidence>
<dbReference type="STRING" id="1508389.SAMN05444003_0714"/>
<organism evidence="2 3">
    <name type="scientific">Cognatiyoonia sediminum</name>
    <dbReference type="NCBI Taxonomy" id="1508389"/>
    <lineage>
        <taxon>Bacteria</taxon>
        <taxon>Pseudomonadati</taxon>
        <taxon>Pseudomonadota</taxon>
        <taxon>Alphaproteobacteria</taxon>
        <taxon>Rhodobacterales</taxon>
        <taxon>Paracoccaceae</taxon>
        <taxon>Cognatiyoonia</taxon>
    </lineage>
</organism>
<keyword evidence="3" id="KW-1185">Reference proteome</keyword>
<dbReference type="Proteomes" id="UP000184074">
    <property type="component" value="Unassembled WGS sequence"/>
</dbReference>
<dbReference type="AlphaFoldDB" id="A0A1M5MAP2"/>
<sequence length="103" mass="11447">MTEATEGTGRNDVERQFQVVRDDIVELSRLLREIGETKAVAQRDAAIAEAETVLNRSKEILEEGRERARQSTQSIEDQIKEKPLQAAAVALGVGFLVGLITRR</sequence>
<dbReference type="Pfam" id="PF19029">
    <property type="entry name" value="DUF883_C"/>
    <property type="match status" value="1"/>
</dbReference>
<proteinExistence type="predicted"/>
<evidence type="ECO:0000313" key="2">
    <source>
        <dbReference type="EMBL" id="SHG73969.1"/>
    </source>
</evidence>
<dbReference type="RefSeq" id="WP_072899345.1">
    <property type="nucleotide sequence ID" value="NZ_FQXB01000001.1"/>
</dbReference>
<evidence type="ECO:0000259" key="1">
    <source>
        <dbReference type="Pfam" id="PF19029"/>
    </source>
</evidence>
<reference evidence="2 3" key="1">
    <citation type="submission" date="2016-11" db="EMBL/GenBank/DDBJ databases">
        <authorList>
            <person name="Jaros S."/>
            <person name="Januszkiewicz K."/>
            <person name="Wedrychowicz H."/>
        </authorList>
    </citation>
    <scope>NUCLEOTIDE SEQUENCE [LARGE SCALE GENOMIC DNA]</scope>
    <source>
        <strain evidence="2 3">DSM 28715</strain>
    </source>
</reference>
<protein>
    <submittedName>
        <fullName evidence="2">Membrane-anchored ribosome-binding protein, inhibits growth in stationary phase, ElaB/YqjD/DUF883 family</fullName>
    </submittedName>
</protein>
<dbReference type="InterPro" id="IPR043605">
    <property type="entry name" value="DUF883_C"/>
</dbReference>
<accession>A0A1M5MAP2</accession>
<dbReference type="EMBL" id="FQXB01000001">
    <property type="protein sequence ID" value="SHG73969.1"/>
    <property type="molecule type" value="Genomic_DNA"/>
</dbReference>
<gene>
    <name evidence="2" type="ORF">SAMN05444003_0714</name>
</gene>
<feature type="domain" description="DUF883" evidence="1">
    <location>
        <begin position="77"/>
        <end position="99"/>
    </location>
</feature>